<dbReference type="Gene3D" id="3.30.420.40">
    <property type="match status" value="1"/>
</dbReference>
<protein>
    <submittedName>
        <fullName evidence="2">Tfp pilus assembly protein ATPase PilM-like protein</fullName>
    </submittedName>
</protein>
<feature type="region of interest" description="Disordered" evidence="1">
    <location>
        <begin position="232"/>
        <end position="382"/>
    </location>
</feature>
<name>A0A6F9EIA8_9BACL</name>
<dbReference type="RefSeq" id="WP_170086592.1">
    <property type="nucleotide sequence ID" value="NZ_CP047972.1"/>
</dbReference>
<dbReference type="InterPro" id="IPR043129">
    <property type="entry name" value="ATPase_NBD"/>
</dbReference>
<accession>A0A6F9EIA8</accession>
<dbReference type="Proteomes" id="UP000502196">
    <property type="component" value="Chromosome"/>
</dbReference>
<reference evidence="2 3" key="1">
    <citation type="submission" date="2020-04" db="EMBL/GenBank/DDBJ databases">
        <authorList>
            <person name="Hogendoorn C."/>
        </authorList>
    </citation>
    <scope>NUCLEOTIDE SEQUENCE [LARGE SCALE GENOMIC DNA]</scope>
    <source>
        <strain evidence="2">COOX1</strain>
    </source>
</reference>
<dbReference type="PANTHER" id="PTHR32432">
    <property type="entry name" value="CELL DIVISION PROTEIN FTSA-RELATED"/>
    <property type="match status" value="1"/>
</dbReference>
<dbReference type="InterPro" id="IPR050696">
    <property type="entry name" value="FtsA/MreB"/>
</dbReference>
<feature type="compositionally biased region" description="Low complexity" evidence="1">
    <location>
        <begin position="319"/>
        <end position="330"/>
    </location>
</feature>
<dbReference type="PANTHER" id="PTHR32432:SF3">
    <property type="entry name" value="ETHANOLAMINE UTILIZATION PROTEIN EUTJ"/>
    <property type="match status" value="1"/>
</dbReference>
<organism evidence="2 3">
    <name type="scientific">Kyrpidia spormannii</name>
    <dbReference type="NCBI Taxonomy" id="2055160"/>
    <lineage>
        <taxon>Bacteria</taxon>
        <taxon>Bacillati</taxon>
        <taxon>Bacillota</taxon>
        <taxon>Bacilli</taxon>
        <taxon>Bacillales</taxon>
        <taxon>Alicyclobacillaceae</taxon>
        <taxon>Kyrpidia</taxon>
    </lineage>
</organism>
<feature type="compositionally biased region" description="Low complexity" evidence="1">
    <location>
        <begin position="237"/>
        <end position="252"/>
    </location>
</feature>
<evidence type="ECO:0000256" key="1">
    <source>
        <dbReference type="SAM" id="MobiDB-lite"/>
    </source>
</evidence>
<proteinExistence type="predicted"/>
<gene>
    <name evidence="2" type="ORF">COOX1_3395</name>
</gene>
<evidence type="ECO:0000313" key="3">
    <source>
        <dbReference type="Proteomes" id="UP000502196"/>
    </source>
</evidence>
<dbReference type="AlphaFoldDB" id="A0A6F9EIA8"/>
<evidence type="ECO:0000313" key="2">
    <source>
        <dbReference type="EMBL" id="CAB3396149.1"/>
    </source>
</evidence>
<dbReference type="EMBL" id="LR792683">
    <property type="protein sequence ID" value="CAB3396149.1"/>
    <property type="molecule type" value="Genomic_DNA"/>
</dbReference>
<sequence length="488" mass="50914">MRFSLSGPSGVGVSFHEHVVEVVRVEGRGPFPVVGHALISFPPEVYENGWIKNEAAFTETFRRKIQDAGVAADRPSLCLPTSAVVLRMVTLPRTGRKQARNLLQFQIDHELHLPFANPVFDFDYFPPRFPAPDGQAGEDGGALVLLAAAPGDLVHRAEQAFRRMKTPLDAVEVKGLAGLRVLRHLGRVINQGTLLVHFGPDAVDAHFYVKGQLLLSRWLDLTPREYISEETGGFGAASGPAGPAQAPGAARPAGGGAAAESRTTSIGAANESRIIETPAGPGAETGSSSESDSVLWVPDADETPWGTSPDGAAGRGETEAAAGVAADVSAPKSAGDAGVDPGTRPAPRPGVPEFLGRPGEPEALGVPGTSGTGAGPSHPAQPALNAYGDTWLAVGHPAAKLKAFTADLQYQVDRLLSFLQYTLRQEDLAVSRLWLAGYVPHGEVIAASLSDHLGLPVECLDAPRDSGGGPVDLSALGAALRGMVPDED</sequence>
<dbReference type="SUPFAM" id="SSF53067">
    <property type="entry name" value="Actin-like ATPase domain"/>
    <property type="match status" value="1"/>
</dbReference>